<dbReference type="RefSeq" id="WP_044435982.1">
    <property type="nucleotide sequence ID" value="NZ_BJYZ01000047.1"/>
</dbReference>
<dbReference type="InterPro" id="IPR023048">
    <property type="entry name" value="NADH:quinone_OxRdtase_FMN_depd"/>
</dbReference>
<sequence length="216" mass="23047">MKLLHIDASPIADDSVSRRLTSSIVATLRAADPALDVTYRDLAASPPDHLSGDLLQVVKLGARENLTERQSQEVLLIDALVDELLEADVVVVGAPMYNFSIPTQLKAWIDRIAQPGRTFHYTEKGPIGLAGARRVIIASSRGGIYAGTPAETALDHQEAYLRAFLGFIGITDVTIIRAEGVAYGPEARAKALAEAQVRIDALGSQTAADLLVDAGH</sequence>
<dbReference type="GO" id="GO:0009055">
    <property type="term" value="F:electron transfer activity"/>
    <property type="evidence" value="ECO:0007669"/>
    <property type="project" value="UniProtKB-UniRule"/>
</dbReference>
<comment type="function">
    <text evidence="6">Quinone reductase that provides resistance to thiol-specific stress caused by electrophilic quinones.</text>
</comment>
<comment type="catalytic activity">
    <reaction evidence="6">
        <text>2 a quinone + NADH + H(+) = 2 a 1,4-benzosemiquinone + NAD(+)</text>
        <dbReference type="Rhea" id="RHEA:65952"/>
        <dbReference type="ChEBI" id="CHEBI:15378"/>
        <dbReference type="ChEBI" id="CHEBI:57540"/>
        <dbReference type="ChEBI" id="CHEBI:57945"/>
        <dbReference type="ChEBI" id="CHEBI:132124"/>
        <dbReference type="ChEBI" id="CHEBI:134225"/>
    </reaction>
</comment>
<keyword evidence="1 6" id="KW-0285">Flavoprotein</keyword>
<feature type="domain" description="Flavodoxin-like fold" evidence="7">
    <location>
        <begin position="1"/>
        <end position="201"/>
    </location>
</feature>
<comment type="cofactor">
    <cofactor evidence="6">
        <name>FMN</name>
        <dbReference type="ChEBI" id="CHEBI:58210"/>
    </cofactor>
    <text evidence="6">Binds 1 FMN per subunit.</text>
</comment>
<comment type="similarity">
    <text evidence="6">Belongs to the azoreductase type 1 family.</text>
</comment>
<comment type="caution">
    <text evidence="8">The sequence shown here is derived from an EMBL/GenBank/DDBJ whole genome shotgun (WGS) entry which is preliminary data.</text>
</comment>
<proteinExistence type="inferred from homology"/>
<evidence type="ECO:0000256" key="2">
    <source>
        <dbReference type="ARBA" id="ARBA00022643"/>
    </source>
</evidence>
<dbReference type="SUPFAM" id="SSF52218">
    <property type="entry name" value="Flavoproteins"/>
    <property type="match status" value="1"/>
</dbReference>
<evidence type="ECO:0000256" key="4">
    <source>
        <dbReference type="ARBA" id="ARBA00023027"/>
    </source>
</evidence>
<protein>
    <recommendedName>
        <fullName evidence="6">FMN dependent NADH:quinone oxidoreductase</fullName>
        <ecNumber evidence="6">1.6.5.-</ecNumber>
    </recommendedName>
    <alternativeName>
        <fullName evidence="6">Azo-dye reductase</fullName>
    </alternativeName>
    <alternativeName>
        <fullName evidence="6">FMN-dependent NADH-azo compound oxidoreductase</fullName>
    </alternativeName>
    <alternativeName>
        <fullName evidence="6">FMN-dependent NADH-azoreductase</fullName>
        <ecNumber evidence="6">1.7.1.17</ecNumber>
    </alternativeName>
</protein>
<feature type="binding site" evidence="6">
    <location>
        <begin position="96"/>
        <end position="99"/>
    </location>
    <ligand>
        <name>FMN</name>
        <dbReference type="ChEBI" id="CHEBI:58210"/>
    </ligand>
</feature>
<evidence type="ECO:0000259" key="7">
    <source>
        <dbReference type="Pfam" id="PF02525"/>
    </source>
</evidence>
<dbReference type="AlphaFoldDB" id="A0A512E2G1"/>
<dbReference type="EC" id="1.6.5.-" evidence="6"/>
<dbReference type="GO" id="GO:0016655">
    <property type="term" value="F:oxidoreductase activity, acting on NAD(P)H, quinone or similar compound as acceptor"/>
    <property type="evidence" value="ECO:0007669"/>
    <property type="project" value="InterPro"/>
</dbReference>
<name>A0A512E2G1_9PROT</name>
<evidence type="ECO:0000313" key="9">
    <source>
        <dbReference type="Proteomes" id="UP000321523"/>
    </source>
</evidence>
<dbReference type="OrthoDB" id="9787136at2"/>
<accession>A0A512E2G1</accession>
<comment type="subunit">
    <text evidence="6">Homodimer.</text>
</comment>
<comment type="function">
    <text evidence="6">Also exhibits azoreductase activity. Catalyzes the reductive cleavage of the azo bond in aromatic azo compounds to the corresponding amines.</text>
</comment>
<dbReference type="Gene3D" id="3.40.50.360">
    <property type="match status" value="1"/>
</dbReference>
<comment type="catalytic activity">
    <reaction evidence="5">
        <text>N,N-dimethyl-1,4-phenylenediamine + anthranilate + 2 NAD(+) = 2-(4-dimethylaminophenyl)diazenylbenzoate + 2 NADH + 2 H(+)</text>
        <dbReference type="Rhea" id="RHEA:55872"/>
        <dbReference type="ChEBI" id="CHEBI:15378"/>
        <dbReference type="ChEBI" id="CHEBI:15783"/>
        <dbReference type="ChEBI" id="CHEBI:16567"/>
        <dbReference type="ChEBI" id="CHEBI:57540"/>
        <dbReference type="ChEBI" id="CHEBI:57945"/>
        <dbReference type="ChEBI" id="CHEBI:71579"/>
        <dbReference type="EC" id="1.7.1.17"/>
    </reaction>
    <physiologicalReaction direction="right-to-left" evidence="5">
        <dbReference type="Rhea" id="RHEA:55874"/>
    </physiologicalReaction>
</comment>
<gene>
    <name evidence="8" type="primary">acpD</name>
    <name evidence="6" type="synonym">azoR</name>
    <name evidence="8" type="ORF">SAE02_67980</name>
</gene>
<feature type="binding site" evidence="6">
    <location>
        <begin position="140"/>
        <end position="143"/>
    </location>
    <ligand>
        <name>FMN</name>
        <dbReference type="ChEBI" id="CHEBI:58210"/>
    </ligand>
</feature>
<evidence type="ECO:0000256" key="3">
    <source>
        <dbReference type="ARBA" id="ARBA00023002"/>
    </source>
</evidence>
<dbReference type="InterPro" id="IPR029039">
    <property type="entry name" value="Flavoprotein-like_sf"/>
</dbReference>
<feature type="binding site" evidence="6">
    <location>
        <position position="9"/>
    </location>
    <ligand>
        <name>FMN</name>
        <dbReference type="ChEBI" id="CHEBI:58210"/>
    </ligand>
</feature>
<dbReference type="PANTHER" id="PTHR43741">
    <property type="entry name" value="FMN-DEPENDENT NADH-AZOREDUCTASE 1"/>
    <property type="match status" value="1"/>
</dbReference>
<dbReference type="GO" id="GO:0010181">
    <property type="term" value="F:FMN binding"/>
    <property type="evidence" value="ECO:0007669"/>
    <property type="project" value="UniProtKB-UniRule"/>
</dbReference>
<dbReference type="GO" id="GO:0016652">
    <property type="term" value="F:oxidoreductase activity, acting on NAD(P)H as acceptor"/>
    <property type="evidence" value="ECO:0007669"/>
    <property type="project" value="UniProtKB-UniRule"/>
</dbReference>
<dbReference type="HAMAP" id="MF_01216">
    <property type="entry name" value="Azoreductase_type1"/>
    <property type="match status" value="1"/>
</dbReference>
<organism evidence="8 9">
    <name type="scientific">Skermanella aerolata</name>
    <dbReference type="NCBI Taxonomy" id="393310"/>
    <lineage>
        <taxon>Bacteria</taxon>
        <taxon>Pseudomonadati</taxon>
        <taxon>Pseudomonadota</taxon>
        <taxon>Alphaproteobacteria</taxon>
        <taxon>Rhodospirillales</taxon>
        <taxon>Azospirillaceae</taxon>
        <taxon>Skermanella</taxon>
    </lineage>
</organism>
<evidence type="ECO:0000256" key="6">
    <source>
        <dbReference type="HAMAP-Rule" id="MF_01216"/>
    </source>
</evidence>
<evidence type="ECO:0000313" key="8">
    <source>
        <dbReference type="EMBL" id="GEO42650.1"/>
    </source>
</evidence>
<keyword evidence="9" id="KW-1185">Reference proteome</keyword>
<dbReference type="EC" id="1.7.1.17" evidence="6"/>
<keyword evidence="2 6" id="KW-0288">FMN</keyword>
<keyword evidence="3 6" id="KW-0560">Oxidoreductase</keyword>
<dbReference type="EMBL" id="BJYZ01000047">
    <property type="protein sequence ID" value="GEO42650.1"/>
    <property type="molecule type" value="Genomic_DNA"/>
</dbReference>
<dbReference type="Proteomes" id="UP000321523">
    <property type="component" value="Unassembled WGS sequence"/>
</dbReference>
<keyword evidence="4 6" id="KW-0520">NAD</keyword>
<evidence type="ECO:0000256" key="1">
    <source>
        <dbReference type="ARBA" id="ARBA00022630"/>
    </source>
</evidence>
<dbReference type="InterPro" id="IPR050104">
    <property type="entry name" value="FMN-dep_NADH:Q_OxRdtase_AzoR1"/>
</dbReference>
<dbReference type="Pfam" id="PF02525">
    <property type="entry name" value="Flavodoxin_2"/>
    <property type="match status" value="1"/>
</dbReference>
<dbReference type="InterPro" id="IPR003680">
    <property type="entry name" value="Flavodoxin_fold"/>
</dbReference>
<feature type="binding site" evidence="6">
    <location>
        <begin position="15"/>
        <end position="17"/>
    </location>
    <ligand>
        <name>FMN</name>
        <dbReference type="ChEBI" id="CHEBI:58210"/>
    </ligand>
</feature>
<reference evidence="8 9" key="1">
    <citation type="submission" date="2019-07" db="EMBL/GenBank/DDBJ databases">
        <title>Whole genome shotgun sequence of Skermanella aerolata NBRC 106429.</title>
        <authorList>
            <person name="Hosoyama A."/>
            <person name="Uohara A."/>
            <person name="Ohji S."/>
            <person name="Ichikawa N."/>
        </authorList>
    </citation>
    <scope>NUCLEOTIDE SEQUENCE [LARGE SCALE GENOMIC DNA]</scope>
    <source>
        <strain evidence="8 9">NBRC 106429</strain>
    </source>
</reference>
<dbReference type="PANTHER" id="PTHR43741:SF4">
    <property type="entry name" value="FMN-DEPENDENT NADH:QUINONE OXIDOREDUCTASE"/>
    <property type="match status" value="1"/>
</dbReference>
<evidence type="ECO:0000256" key="5">
    <source>
        <dbReference type="ARBA" id="ARBA00048542"/>
    </source>
</evidence>